<dbReference type="InterPro" id="IPR011990">
    <property type="entry name" value="TPR-like_helical_dom_sf"/>
</dbReference>
<keyword evidence="2" id="KW-0328">Glycosyltransferase</keyword>
<proteinExistence type="predicted"/>
<keyword evidence="3" id="KW-1185">Reference proteome</keyword>
<dbReference type="SUPFAM" id="SSF48452">
    <property type="entry name" value="TPR-like"/>
    <property type="match status" value="1"/>
</dbReference>
<dbReference type="Pfam" id="PF00535">
    <property type="entry name" value="Glycos_transf_2"/>
    <property type="match status" value="1"/>
</dbReference>
<dbReference type="PANTHER" id="PTHR43630">
    <property type="entry name" value="POLY-BETA-1,6-N-ACETYL-D-GLUCOSAMINE SYNTHASE"/>
    <property type="match status" value="1"/>
</dbReference>
<dbReference type="EMBL" id="JAGRPV010000001">
    <property type="protein sequence ID" value="MDI4644972.1"/>
    <property type="molecule type" value="Genomic_DNA"/>
</dbReference>
<evidence type="ECO:0000259" key="1">
    <source>
        <dbReference type="Pfam" id="PF00535"/>
    </source>
</evidence>
<dbReference type="SMART" id="SM00028">
    <property type="entry name" value="TPR"/>
    <property type="match status" value="2"/>
</dbReference>
<reference evidence="2" key="1">
    <citation type="submission" date="2023-04" db="EMBL/GenBank/DDBJ databases">
        <title>Comparative genomic analysis of Cohnella hashimotonis sp. nov., isolated from the International Space Station.</title>
        <authorList>
            <person name="Venkateswaran K."/>
            <person name="Simpson A."/>
        </authorList>
    </citation>
    <scope>NUCLEOTIDE SEQUENCE</scope>
    <source>
        <strain evidence="2">F6_2S_P_1</strain>
    </source>
</reference>
<sequence length="374" mass="41188">MSEKLLSLCMIVRDEADTLGRCLASVNGVVDETIVVDTGSGDDTAAVARAHGAKIYDFQWTGSFAEARNYSLSKATGAWILWMDADEALEPRDADALRQDVRTSSRQKLLYAETLHYIGSGRPDPRRAYRMAQHRVFPSGSGYAFEGAIHERLIRDGAPAADDAISLIPAIIHHFGYMDDIRQLKKKRERNLLMLQKEKQSGCSDPWTDYHIAGELNGVGSYEDAFAAVNAAIAGALQSGQLPPNAFYRLKYAVLLASGNERGAWPGIDRALALYPDDVGLRFYKGVILSRNGQYGEAIKAFRTCLTLGERCGPELTKAGIGSFRAYEFIGRCFKLLGDSVEANAAYRRAEAILVDYDETMKRLLQIEAGRIAT</sequence>
<dbReference type="Proteomes" id="UP001161691">
    <property type="component" value="Unassembled WGS sequence"/>
</dbReference>
<dbReference type="InterPro" id="IPR001173">
    <property type="entry name" value="Glyco_trans_2-like"/>
</dbReference>
<evidence type="ECO:0000313" key="3">
    <source>
        <dbReference type="Proteomes" id="UP001161691"/>
    </source>
</evidence>
<dbReference type="Gene3D" id="1.25.40.10">
    <property type="entry name" value="Tetratricopeptide repeat domain"/>
    <property type="match status" value="1"/>
</dbReference>
<accession>A0ABT6TDS8</accession>
<dbReference type="SUPFAM" id="SSF53448">
    <property type="entry name" value="Nucleotide-diphospho-sugar transferases"/>
    <property type="match status" value="1"/>
</dbReference>
<name>A0ABT6TDS8_9BACL</name>
<feature type="domain" description="Glycosyltransferase 2-like" evidence="1">
    <location>
        <begin position="7"/>
        <end position="92"/>
    </location>
</feature>
<dbReference type="Gene3D" id="3.90.550.10">
    <property type="entry name" value="Spore Coat Polysaccharide Biosynthesis Protein SpsA, Chain A"/>
    <property type="match status" value="1"/>
</dbReference>
<dbReference type="EC" id="2.4.-.-" evidence="2"/>
<dbReference type="InterPro" id="IPR019734">
    <property type="entry name" value="TPR_rpt"/>
</dbReference>
<dbReference type="Pfam" id="PF13431">
    <property type="entry name" value="TPR_17"/>
    <property type="match status" value="1"/>
</dbReference>
<gene>
    <name evidence="2" type="ORF">KB449_08375</name>
</gene>
<dbReference type="CDD" id="cd02511">
    <property type="entry name" value="Beta4Glucosyltransferase"/>
    <property type="match status" value="1"/>
</dbReference>
<keyword evidence="2" id="KW-0808">Transferase</keyword>
<dbReference type="InterPro" id="IPR029044">
    <property type="entry name" value="Nucleotide-diphossugar_trans"/>
</dbReference>
<evidence type="ECO:0000313" key="2">
    <source>
        <dbReference type="EMBL" id="MDI4644972.1"/>
    </source>
</evidence>
<dbReference type="RefSeq" id="WP_282907937.1">
    <property type="nucleotide sequence ID" value="NZ_JAGRPV010000001.1"/>
</dbReference>
<protein>
    <submittedName>
        <fullName evidence="2">Glycosyltransferase</fullName>
        <ecNumber evidence="2">2.4.-.-</ecNumber>
    </submittedName>
</protein>
<dbReference type="GO" id="GO:0016757">
    <property type="term" value="F:glycosyltransferase activity"/>
    <property type="evidence" value="ECO:0007669"/>
    <property type="project" value="UniProtKB-KW"/>
</dbReference>
<dbReference type="PANTHER" id="PTHR43630:SF2">
    <property type="entry name" value="GLYCOSYLTRANSFERASE"/>
    <property type="match status" value="1"/>
</dbReference>
<comment type="caution">
    <text evidence="2">The sequence shown here is derived from an EMBL/GenBank/DDBJ whole genome shotgun (WGS) entry which is preliminary data.</text>
</comment>
<organism evidence="2 3">
    <name type="scientific">Cohnella hashimotonis</name>
    <dbReference type="NCBI Taxonomy" id="2826895"/>
    <lineage>
        <taxon>Bacteria</taxon>
        <taxon>Bacillati</taxon>
        <taxon>Bacillota</taxon>
        <taxon>Bacilli</taxon>
        <taxon>Bacillales</taxon>
        <taxon>Paenibacillaceae</taxon>
        <taxon>Cohnella</taxon>
    </lineage>
</organism>